<dbReference type="InterPro" id="IPR008699">
    <property type="entry name" value="NDUFB8"/>
</dbReference>
<reference evidence="2" key="3">
    <citation type="journal article" date="2021" name="World Allergy Organ. J.">
        <title>Chromosome-level assembly of Dermatophagoides farinae genome and transcriptome reveals two novel allergens Der f 37 and Der f 39.</title>
        <authorList>
            <person name="Chen J."/>
            <person name="Cai Z."/>
            <person name="Fan D."/>
            <person name="Hu J."/>
            <person name="Hou Y."/>
            <person name="He Y."/>
            <person name="Zhang Z."/>
            <person name="Zhao Z."/>
            <person name="Gao P."/>
            <person name="Hu W."/>
            <person name="Sun J."/>
            <person name="Li J."/>
            <person name="Ji K."/>
        </authorList>
    </citation>
    <scope>NUCLEOTIDE SEQUENCE</scope>
    <source>
        <strain evidence="2">JKM2019</strain>
    </source>
</reference>
<dbReference type="EMBL" id="SDOV01000002">
    <property type="protein sequence ID" value="KAH7643798.1"/>
    <property type="molecule type" value="Genomic_DNA"/>
</dbReference>
<dbReference type="AlphaFoldDB" id="A0A922HLL4"/>
<proteinExistence type="predicted"/>
<evidence type="ECO:0000256" key="1">
    <source>
        <dbReference type="SAM" id="Phobius"/>
    </source>
</evidence>
<dbReference type="Proteomes" id="UP000790347">
    <property type="component" value="Unassembled WGS sequence"/>
</dbReference>
<name>A0A922HLL4_DERFA</name>
<gene>
    <name evidence="3" type="primary">NDUFB8</name>
    <name evidence="3" type="ORF">DERF_013202</name>
    <name evidence="2" type="ORF">HUG17_6160</name>
</gene>
<evidence type="ECO:0000313" key="4">
    <source>
        <dbReference type="Proteomes" id="UP000790347"/>
    </source>
</evidence>
<accession>A0A922HLL4</accession>
<dbReference type="EMBL" id="ASGP02000007">
    <property type="protein sequence ID" value="KAH9497197.1"/>
    <property type="molecule type" value="Genomic_DNA"/>
</dbReference>
<reference evidence="3" key="1">
    <citation type="submission" date="2013-05" db="EMBL/GenBank/DDBJ databases">
        <authorList>
            <person name="Yim A.K.Y."/>
            <person name="Chan T.F."/>
            <person name="Ji K.M."/>
            <person name="Liu X.Y."/>
            <person name="Zhou J.W."/>
            <person name="Li R.Q."/>
            <person name="Yang K.Y."/>
            <person name="Li J."/>
            <person name="Li M."/>
            <person name="Law P.T.W."/>
            <person name="Wu Y.L."/>
            <person name="Cai Z.L."/>
            <person name="Qin H."/>
            <person name="Bao Y."/>
            <person name="Leung R.K.K."/>
            <person name="Ng P.K.S."/>
            <person name="Zou J."/>
            <person name="Zhong X.J."/>
            <person name="Ran P.X."/>
            <person name="Zhong N.S."/>
            <person name="Liu Z.G."/>
            <person name="Tsui S.K.W."/>
        </authorList>
    </citation>
    <scope>NUCLEOTIDE SEQUENCE</scope>
    <source>
        <strain evidence="3">Derf</strain>
        <tissue evidence="3">Whole organism</tissue>
    </source>
</reference>
<reference evidence="2" key="2">
    <citation type="submission" date="2020-06" db="EMBL/GenBank/DDBJ databases">
        <authorList>
            <person name="Ji K."/>
            <person name="Li J."/>
        </authorList>
    </citation>
    <scope>NUCLEOTIDE SEQUENCE</scope>
    <source>
        <strain evidence="2">JKM2019</strain>
        <tissue evidence="2">Whole body</tissue>
    </source>
</reference>
<keyword evidence="1" id="KW-0812">Transmembrane</keyword>
<dbReference type="OrthoDB" id="2014058at2759"/>
<feature type="transmembrane region" description="Helical" evidence="1">
    <location>
        <begin position="129"/>
        <end position="152"/>
    </location>
</feature>
<comment type="caution">
    <text evidence="3">The sequence shown here is derived from an EMBL/GenBank/DDBJ whole genome shotgun (WGS) entry which is preliminary data.</text>
</comment>
<dbReference type="Proteomes" id="UP000828236">
    <property type="component" value="Unassembled WGS sequence"/>
</dbReference>
<dbReference type="GO" id="GO:0005739">
    <property type="term" value="C:mitochondrion"/>
    <property type="evidence" value="ECO:0007669"/>
    <property type="project" value="InterPro"/>
</dbReference>
<organism evidence="3 4">
    <name type="scientific">Dermatophagoides farinae</name>
    <name type="common">American house dust mite</name>
    <dbReference type="NCBI Taxonomy" id="6954"/>
    <lineage>
        <taxon>Eukaryota</taxon>
        <taxon>Metazoa</taxon>
        <taxon>Ecdysozoa</taxon>
        <taxon>Arthropoda</taxon>
        <taxon>Chelicerata</taxon>
        <taxon>Arachnida</taxon>
        <taxon>Acari</taxon>
        <taxon>Acariformes</taxon>
        <taxon>Sarcoptiformes</taxon>
        <taxon>Astigmata</taxon>
        <taxon>Psoroptidia</taxon>
        <taxon>Analgoidea</taxon>
        <taxon>Pyroglyphidae</taxon>
        <taxon>Dermatophagoidinae</taxon>
        <taxon>Dermatophagoides</taxon>
    </lineage>
</organism>
<keyword evidence="4" id="KW-1185">Reference proteome</keyword>
<sequence length="179" mass="21189">MTGSNLIRYGLNAAKLFRIKQRQTQFIAVRSCGWIRDYKPGPYPKTPEEREAAARKYNLIPEDYDCYEEGSGYGDYPKLPVVSQDAMDPYEEYDNYYRRRNFGQTLHRDYDILTSEKTNPNLVFRFSPLVMFSVFIAPFFIFSFIAWIDYYFDLHSCNPMKPKQFPGDGRIHYTFEPVD</sequence>
<evidence type="ECO:0000313" key="2">
    <source>
        <dbReference type="EMBL" id="KAH7643798.1"/>
    </source>
</evidence>
<dbReference type="PANTHER" id="PTHR12840:SF1">
    <property type="entry name" value="NADH DEHYDROGENASE [UBIQUINONE] 1 BETA SUBCOMPLEX SUBUNIT 8, MITOCHONDRIAL"/>
    <property type="match status" value="1"/>
</dbReference>
<reference evidence="3" key="4">
    <citation type="journal article" date="2022" name="Res Sq">
        <title>Comparative Genomics Reveals Insights into the Divergent Evolution of Astigmatic Mites and Household Pest Adaptations.</title>
        <authorList>
            <person name="Xiong Q."/>
            <person name="Wan A.T.-Y."/>
            <person name="Liu X.-Y."/>
            <person name="Fung C.S.-H."/>
            <person name="Xiao X."/>
            <person name="Malainual N."/>
            <person name="Hou J."/>
            <person name="Wang L."/>
            <person name="Wang M."/>
            <person name="Yang K."/>
            <person name="Cui Y."/>
            <person name="Leung E."/>
            <person name="Nong W."/>
            <person name="Shin S.-K."/>
            <person name="Au S."/>
            <person name="Jeong K.Y."/>
            <person name="Chew F.T."/>
            <person name="Hui J."/>
            <person name="Leung T.F."/>
            <person name="Tungtrongchitr A."/>
            <person name="Zhong N."/>
            <person name="Liu Z."/>
            <person name="Tsui S."/>
        </authorList>
    </citation>
    <scope>NUCLEOTIDE SEQUENCE</scope>
    <source>
        <strain evidence="3">Derf</strain>
        <tissue evidence="3">Whole organism</tissue>
    </source>
</reference>
<protein>
    <submittedName>
        <fullName evidence="2 3">Nadh dehydrogenase</fullName>
    </submittedName>
</protein>
<dbReference type="Pfam" id="PF05821">
    <property type="entry name" value="NDUF_B8"/>
    <property type="match status" value="1"/>
</dbReference>
<keyword evidence="1" id="KW-0472">Membrane</keyword>
<dbReference type="PANTHER" id="PTHR12840">
    <property type="entry name" value="NADH-UBIQUINONE OXIDOREDUCTASE ASHI SUBUNIT"/>
    <property type="match status" value="1"/>
</dbReference>
<evidence type="ECO:0000313" key="3">
    <source>
        <dbReference type="EMBL" id="KAH9497197.1"/>
    </source>
</evidence>
<keyword evidence="1" id="KW-1133">Transmembrane helix</keyword>